<dbReference type="SUPFAM" id="SSF53335">
    <property type="entry name" value="S-adenosyl-L-methionine-dependent methyltransferases"/>
    <property type="match status" value="1"/>
</dbReference>
<dbReference type="Pfam" id="PF13649">
    <property type="entry name" value="Methyltransf_25"/>
    <property type="match status" value="1"/>
</dbReference>
<evidence type="ECO:0000259" key="3">
    <source>
        <dbReference type="Pfam" id="PF13649"/>
    </source>
</evidence>
<evidence type="ECO:0000313" key="5">
    <source>
        <dbReference type="Proteomes" id="UP000499080"/>
    </source>
</evidence>
<dbReference type="OrthoDB" id="6436447at2759"/>
<keyword evidence="2" id="KW-0808">Transferase</keyword>
<dbReference type="GO" id="GO:0032259">
    <property type="term" value="P:methylation"/>
    <property type="evidence" value="ECO:0007669"/>
    <property type="project" value="UniProtKB-KW"/>
</dbReference>
<sequence>MNYLVTHICHYTVDHPLPCHSVTLTAPFNRDAQKKINPCLRLQSNNYERMNLDFDHELYNQSHVPSDVVIRFLAETLPCLGWGKKCKEVVVDVGCGDGDITTDLILPLFPRLEKMVAFDVLPKMIDVASKMNSHPRIEYAVADIEDWSSVQQWKEQITNLLSVHCFHWLRDQRKAFRNSYRLLKSSGEGAFIFFLEASFFTACLEIQKSLKWCHFFNELDSYIPDSHHKKHNVFFYRKMLEDVGFEIIYCKERRIKDVLPSDEVYINFFTSVCVLIAHVPVDKKEEFRTDLFQEILKQNGRDSNGLPFHRGTIIELVVKKN</sequence>
<evidence type="ECO:0000256" key="2">
    <source>
        <dbReference type="ARBA" id="ARBA00022679"/>
    </source>
</evidence>
<dbReference type="Proteomes" id="UP000499080">
    <property type="component" value="Unassembled WGS sequence"/>
</dbReference>
<accession>A0A4Y2NQR5</accession>
<dbReference type="InterPro" id="IPR029063">
    <property type="entry name" value="SAM-dependent_MTases_sf"/>
</dbReference>
<dbReference type="InterPro" id="IPR051052">
    <property type="entry name" value="Diverse_substrate_MTase"/>
</dbReference>
<gene>
    <name evidence="4" type="ORF">AVEN_45282_1</name>
</gene>
<feature type="domain" description="Methyltransferase" evidence="3">
    <location>
        <begin position="90"/>
        <end position="187"/>
    </location>
</feature>
<comment type="caution">
    <text evidence="4">The sequence shown here is derived from an EMBL/GenBank/DDBJ whole genome shotgun (WGS) entry which is preliminary data.</text>
</comment>
<keyword evidence="1" id="KW-0489">Methyltransferase</keyword>
<keyword evidence="5" id="KW-1185">Reference proteome</keyword>
<dbReference type="CDD" id="cd02440">
    <property type="entry name" value="AdoMet_MTases"/>
    <property type="match status" value="1"/>
</dbReference>
<dbReference type="EMBL" id="BGPR01009727">
    <property type="protein sequence ID" value="GBN41895.1"/>
    <property type="molecule type" value="Genomic_DNA"/>
</dbReference>
<dbReference type="PANTHER" id="PTHR44942">
    <property type="entry name" value="METHYLTRANSF_11 DOMAIN-CONTAINING PROTEIN"/>
    <property type="match status" value="1"/>
</dbReference>
<dbReference type="AlphaFoldDB" id="A0A4Y2NQR5"/>
<dbReference type="Gene3D" id="3.40.50.150">
    <property type="entry name" value="Vaccinia Virus protein VP39"/>
    <property type="match status" value="1"/>
</dbReference>
<dbReference type="GO" id="GO:0008168">
    <property type="term" value="F:methyltransferase activity"/>
    <property type="evidence" value="ECO:0007669"/>
    <property type="project" value="UniProtKB-KW"/>
</dbReference>
<name>A0A4Y2NQR5_ARAVE</name>
<proteinExistence type="predicted"/>
<reference evidence="4 5" key="1">
    <citation type="journal article" date="2019" name="Sci. Rep.">
        <title>Orb-weaving spider Araneus ventricosus genome elucidates the spidroin gene catalogue.</title>
        <authorList>
            <person name="Kono N."/>
            <person name="Nakamura H."/>
            <person name="Ohtoshi R."/>
            <person name="Moran D.A.P."/>
            <person name="Shinohara A."/>
            <person name="Yoshida Y."/>
            <person name="Fujiwara M."/>
            <person name="Mori M."/>
            <person name="Tomita M."/>
            <person name="Arakawa K."/>
        </authorList>
    </citation>
    <scope>NUCLEOTIDE SEQUENCE [LARGE SCALE GENOMIC DNA]</scope>
</reference>
<dbReference type="PANTHER" id="PTHR44942:SF4">
    <property type="entry name" value="METHYLTRANSFERASE TYPE 11 DOMAIN-CONTAINING PROTEIN"/>
    <property type="match status" value="1"/>
</dbReference>
<protein>
    <recommendedName>
        <fullName evidence="3">Methyltransferase domain-containing protein</fullName>
    </recommendedName>
</protein>
<dbReference type="InterPro" id="IPR041698">
    <property type="entry name" value="Methyltransf_25"/>
</dbReference>
<evidence type="ECO:0000256" key="1">
    <source>
        <dbReference type="ARBA" id="ARBA00022603"/>
    </source>
</evidence>
<evidence type="ECO:0000313" key="4">
    <source>
        <dbReference type="EMBL" id="GBN41895.1"/>
    </source>
</evidence>
<organism evidence="4 5">
    <name type="scientific">Araneus ventricosus</name>
    <name type="common">Orbweaver spider</name>
    <name type="synonym">Epeira ventricosa</name>
    <dbReference type="NCBI Taxonomy" id="182803"/>
    <lineage>
        <taxon>Eukaryota</taxon>
        <taxon>Metazoa</taxon>
        <taxon>Ecdysozoa</taxon>
        <taxon>Arthropoda</taxon>
        <taxon>Chelicerata</taxon>
        <taxon>Arachnida</taxon>
        <taxon>Araneae</taxon>
        <taxon>Araneomorphae</taxon>
        <taxon>Entelegynae</taxon>
        <taxon>Araneoidea</taxon>
        <taxon>Araneidae</taxon>
        <taxon>Araneus</taxon>
    </lineage>
</organism>